<keyword evidence="1" id="KW-0863">Zinc-finger</keyword>
<gene>
    <name evidence="4" type="ORF">BU14_0098s0003</name>
</gene>
<evidence type="ECO:0000256" key="1">
    <source>
        <dbReference type="PROSITE-ProRule" id="PRU00047"/>
    </source>
</evidence>
<dbReference type="PROSITE" id="PS50158">
    <property type="entry name" value="ZF_CCHC"/>
    <property type="match status" value="1"/>
</dbReference>
<evidence type="ECO:0000313" key="4">
    <source>
        <dbReference type="EMBL" id="OSX78777.1"/>
    </source>
</evidence>
<evidence type="ECO:0000259" key="3">
    <source>
        <dbReference type="PROSITE" id="PS50158"/>
    </source>
</evidence>
<sequence length="446" mass="48170">MSSVDLTLLTMVQRGFVLSIRGLEVDASRVPLSGEQVKESVAQEFPPAVLFGPELSTLPLAHRELHRWLDGHGAALGTHASHHIAPLLAASLYSDPEDAGAAKEIVRAQLAAGSRANAVCAADTVPEEPTRGSGSGGGGPSSQDRLAYNVGMRFRDRAAKFSGGVGESWMEFVGDYQQVARDYSPTAKQKLQYLHNIVTGAAKRYYLNHVQAFATTFAQAVEMGVAEFNSAVQQKEVKTYLSTYDMNALVQAGKTEARPLAHTYKTMVKLAPLLPRSHQGDANSVDFLHHAVLGFDWATEPLKRVATPGLTLQQLYGELASSLQLHTAAKRAKDKRSSMSDAPVKYELANVMFAGQGVYGRPKTGVGASPPAGTSRAVQRKERFDPLSLIGCFSCDDPGHTMRDCLRPGDATRAARSKLDYFAKKRAGTPALESILFRLCQQVEAD</sequence>
<feature type="domain" description="CCHC-type" evidence="3">
    <location>
        <begin position="392"/>
        <end position="405"/>
    </location>
</feature>
<keyword evidence="1" id="KW-0862">Zinc</keyword>
<evidence type="ECO:0000313" key="5">
    <source>
        <dbReference type="Proteomes" id="UP000218209"/>
    </source>
</evidence>
<proteinExistence type="predicted"/>
<protein>
    <recommendedName>
        <fullName evidence="3">CCHC-type domain-containing protein</fullName>
    </recommendedName>
</protein>
<evidence type="ECO:0000256" key="2">
    <source>
        <dbReference type="SAM" id="MobiDB-lite"/>
    </source>
</evidence>
<dbReference type="AlphaFoldDB" id="A0A1X6PD31"/>
<dbReference type="Proteomes" id="UP000218209">
    <property type="component" value="Unassembled WGS sequence"/>
</dbReference>
<name>A0A1X6PD31_PORUM</name>
<dbReference type="InterPro" id="IPR001878">
    <property type="entry name" value="Znf_CCHC"/>
</dbReference>
<dbReference type="EMBL" id="KV918804">
    <property type="protein sequence ID" value="OSX78777.1"/>
    <property type="molecule type" value="Genomic_DNA"/>
</dbReference>
<feature type="region of interest" description="Disordered" evidence="2">
    <location>
        <begin position="123"/>
        <end position="143"/>
    </location>
</feature>
<dbReference type="GO" id="GO:0003676">
    <property type="term" value="F:nucleic acid binding"/>
    <property type="evidence" value="ECO:0007669"/>
    <property type="project" value="InterPro"/>
</dbReference>
<organism evidence="4 5">
    <name type="scientific">Porphyra umbilicalis</name>
    <name type="common">Purple laver</name>
    <name type="synonym">Red alga</name>
    <dbReference type="NCBI Taxonomy" id="2786"/>
    <lineage>
        <taxon>Eukaryota</taxon>
        <taxon>Rhodophyta</taxon>
        <taxon>Bangiophyceae</taxon>
        <taxon>Bangiales</taxon>
        <taxon>Bangiaceae</taxon>
        <taxon>Porphyra</taxon>
    </lineage>
</organism>
<keyword evidence="5" id="KW-1185">Reference proteome</keyword>
<keyword evidence="1" id="KW-0479">Metal-binding</keyword>
<reference evidence="4 5" key="1">
    <citation type="submission" date="2017-03" db="EMBL/GenBank/DDBJ databases">
        <title>WGS assembly of Porphyra umbilicalis.</title>
        <authorList>
            <person name="Brawley S.H."/>
            <person name="Blouin N.A."/>
            <person name="Ficko-Blean E."/>
            <person name="Wheeler G.L."/>
            <person name="Lohr M."/>
            <person name="Goodson H.V."/>
            <person name="Jenkins J.W."/>
            <person name="Blaby-Haas C.E."/>
            <person name="Helliwell K.E."/>
            <person name="Chan C."/>
            <person name="Marriage T."/>
            <person name="Bhattacharya D."/>
            <person name="Klein A.S."/>
            <person name="Badis Y."/>
            <person name="Brodie J."/>
            <person name="Cao Y."/>
            <person name="Collen J."/>
            <person name="Dittami S.M."/>
            <person name="Gachon C.M."/>
            <person name="Green B.R."/>
            <person name="Karpowicz S."/>
            <person name="Kim J.W."/>
            <person name="Kudahl U."/>
            <person name="Lin S."/>
            <person name="Michel G."/>
            <person name="Mittag M."/>
            <person name="Olson B.J."/>
            <person name="Pangilinan J."/>
            <person name="Peng Y."/>
            <person name="Qiu H."/>
            <person name="Shu S."/>
            <person name="Singer J.T."/>
            <person name="Smith A.G."/>
            <person name="Sprecher B.N."/>
            <person name="Wagner V."/>
            <person name="Wang W."/>
            <person name="Wang Z.-Y."/>
            <person name="Yan J."/>
            <person name="Yarish C."/>
            <person name="Zoeuner-Riek S."/>
            <person name="Zhuang Y."/>
            <person name="Zou Y."/>
            <person name="Lindquist E.A."/>
            <person name="Grimwood J."/>
            <person name="Barry K."/>
            <person name="Rokhsar D.S."/>
            <person name="Schmutz J."/>
            <person name="Stiller J.W."/>
            <person name="Grossman A.R."/>
            <person name="Prochnik S.E."/>
        </authorList>
    </citation>
    <scope>NUCLEOTIDE SEQUENCE [LARGE SCALE GENOMIC DNA]</scope>
    <source>
        <strain evidence="4">4086291</strain>
    </source>
</reference>
<dbReference type="OrthoDB" id="8026949at2759"/>
<dbReference type="GO" id="GO:0008270">
    <property type="term" value="F:zinc ion binding"/>
    <property type="evidence" value="ECO:0007669"/>
    <property type="project" value="UniProtKB-KW"/>
</dbReference>
<accession>A0A1X6PD31</accession>